<sequence>MVEIINTTAPDLVAVRVTGTLHKTDYQQLLPALEKKLADHEKINLYWHMYDFTGWTLQGLLEDLSFECAISTTLRRLPWWATKPGSRLWPRP</sequence>
<dbReference type="SUPFAM" id="SSF52091">
    <property type="entry name" value="SpoIIaa-like"/>
    <property type="match status" value="1"/>
</dbReference>
<dbReference type="Proteomes" id="UP000464214">
    <property type="component" value="Chromosome"/>
</dbReference>
<organism evidence="1 2">
    <name type="scientific">Nibribacter ruber</name>
    <dbReference type="NCBI Taxonomy" id="2698458"/>
    <lineage>
        <taxon>Bacteria</taxon>
        <taxon>Pseudomonadati</taxon>
        <taxon>Bacteroidota</taxon>
        <taxon>Cytophagia</taxon>
        <taxon>Cytophagales</taxon>
        <taxon>Hymenobacteraceae</taxon>
        <taxon>Nibribacter</taxon>
    </lineage>
</organism>
<dbReference type="InterPro" id="IPR036513">
    <property type="entry name" value="STAS_dom_sf"/>
</dbReference>
<evidence type="ECO:0000313" key="1">
    <source>
        <dbReference type="EMBL" id="QHL85969.1"/>
    </source>
</evidence>
<evidence type="ECO:0000313" key="2">
    <source>
        <dbReference type="Proteomes" id="UP000464214"/>
    </source>
</evidence>
<keyword evidence="2" id="KW-1185">Reference proteome</keyword>
<dbReference type="AlphaFoldDB" id="A0A6P1NUM6"/>
<name>A0A6P1NUM6_9BACT</name>
<dbReference type="Pfam" id="PF11964">
    <property type="entry name" value="SpoIIAA-like"/>
    <property type="match status" value="1"/>
</dbReference>
<dbReference type="KEGG" id="nib:GU926_00320"/>
<dbReference type="InterPro" id="IPR021866">
    <property type="entry name" value="SpoIIAA-like"/>
</dbReference>
<proteinExistence type="predicted"/>
<protein>
    <recommendedName>
        <fullName evidence="3">STAS/SEC14 domain-containing protein</fullName>
    </recommendedName>
</protein>
<dbReference type="EMBL" id="CP047897">
    <property type="protein sequence ID" value="QHL85969.1"/>
    <property type="molecule type" value="Genomic_DNA"/>
</dbReference>
<reference evidence="1 2" key="1">
    <citation type="submission" date="2020-01" db="EMBL/GenBank/DDBJ databases">
        <authorList>
            <person name="Kim M."/>
        </authorList>
    </citation>
    <scope>NUCLEOTIDE SEQUENCE [LARGE SCALE GENOMIC DNA]</scope>
    <source>
        <strain evidence="1 2">BT10</strain>
    </source>
</reference>
<accession>A0A6P1NUM6</accession>
<evidence type="ECO:0008006" key="3">
    <source>
        <dbReference type="Google" id="ProtNLM"/>
    </source>
</evidence>
<dbReference type="InterPro" id="IPR038396">
    <property type="entry name" value="SpoIIAA-like_sf"/>
</dbReference>
<dbReference type="Gene3D" id="3.40.50.10600">
    <property type="entry name" value="SpoIIaa-like domains"/>
    <property type="match status" value="1"/>
</dbReference>
<gene>
    <name evidence="1" type="ORF">GU926_00320</name>
</gene>